<evidence type="ECO:0000259" key="6">
    <source>
        <dbReference type="PROSITE" id="PS00624"/>
    </source>
</evidence>
<dbReference type="GO" id="GO:0016614">
    <property type="term" value="F:oxidoreductase activity, acting on CH-OH group of donors"/>
    <property type="evidence" value="ECO:0007669"/>
    <property type="project" value="InterPro"/>
</dbReference>
<dbReference type="InterPro" id="IPR007867">
    <property type="entry name" value="GMC_OxRtase_C"/>
</dbReference>
<dbReference type="PIRSF" id="PIRSF000137">
    <property type="entry name" value="Alcohol_oxidase"/>
    <property type="match status" value="1"/>
</dbReference>
<evidence type="ECO:0000256" key="2">
    <source>
        <dbReference type="ARBA" id="ARBA00010790"/>
    </source>
</evidence>
<gene>
    <name evidence="7" type="ORF">GSY69_08610</name>
</gene>
<dbReference type="PANTHER" id="PTHR11552:SF147">
    <property type="entry name" value="CHOLINE DEHYDROGENASE, MITOCHONDRIAL"/>
    <property type="match status" value="1"/>
</dbReference>
<dbReference type="GO" id="GO:0050660">
    <property type="term" value="F:flavin adenine dinucleotide binding"/>
    <property type="evidence" value="ECO:0007669"/>
    <property type="project" value="InterPro"/>
</dbReference>
<dbReference type="RefSeq" id="WP_160953448.1">
    <property type="nucleotide sequence ID" value="NZ_WWEQ01000033.1"/>
</dbReference>
<dbReference type="SUPFAM" id="SSF51905">
    <property type="entry name" value="FAD/NAD(P)-binding domain"/>
    <property type="match status" value="1"/>
</dbReference>
<dbReference type="Gene3D" id="3.30.560.10">
    <property type="entry name" value="Glucose Oxidase, domain 3"/>
    <property type="match status" value="1"/>
</dbReference>
<accession>A0A6N9H948</accession>
<protein>
    <submittedName>
        <fullName evidence="7">NAD(P)-binding protein</fullName>
    </submittedName>
</protein>
<keyword evidence="3" id="KW-0285">Flavoprotein</keyword>
<evidence type="ECO:0000256" key="3">
    <source>
        <dbReference type="ARBA" id="ARBA00022630"/>
    </source>
</evidence>
<evidence type="ECO:0000313" key="7">
    <source>
        <dbReference type="EMBL" id="MYM20022.1"/>
    </source>
</evidence>
<keyword evidence="4 5" id="KW-0274">FAD</keyword>
<evidence type="ECO:0000256" key="4">
    <source>
        <dbReference type="ARBA" id="ARBA00022827"/>
    </source>
</evidence>
<dbReference type="SUPFAM" id="SSF54373">
    <property type="entry name" value="FAD-linked reductases, C-terminal domain"/>
    <property type="match status" value="1"/>
</dbReference>
<comment type="cofactor">
    <cofactor evidence="1 5">
        <name>FAD</name>
        <dbReference type="ChEBI" id="CHEBI:57692"/>
    </cofactor>
</comment>
<reference evidence="7 8" key="1">
    <citation type="submission" date="2020-01" db="EMBL/GenBank/DDBJ databases">
        <authorList>
            <person name="Deng T."/>
        </authorList>
    </citation>
    <scope>NUCLEOTIDE SEQUENCE [LARGE SCALE GENOMIC DNA]</scope>
    <source>
        <strain evidence="7 8">5221</strain>
    </source>
</reference>
<dbReference type="Gene3D" id="3.50.50.60">
    <property type="entry name" value="FAD/NAD(P)-binding domain"/>
    <property type="match status" value="1"/>
</dbReference>
<comment type="caution">
    <text evidence="7">The sequence shown here is derived from an EMBL/GenBank/DDBJ whole genome shotgun (WGS) entry which is preliminary data.</text>
</comment>
<organism evidence="7 8">
    <name type="scientific">Brevibacterium rongguiense</name>
    <dbReference type="NCBI Taxonomy" id="2695267"/>
    <lineage>
        <taxon>Bacteria</taxon>
        <taxon>Bacillati</taxon>
        <taxon>Actinomycetota</taxon>
        <taxon>Actinomycetes</taxon>
        <taxon>Micrococcales</taxon>
        <taxon>Brevibacteriaceae</taxon>
        <taxon>Brevibacterium</taxon>
    </lineage>
</organism>
<dbReference type="EMBL" id="WWEQ01000033">
    <property type="protein sequence ID" value="MYM20022.1"/>
    <property type="molecule type" value="Genomic_DNA"/>
</dbReference>
<sequence length="544" mass="58146">MAAHGSYDYVIIGAGSAGSVLAHRLSEDPNASVLVLEAGPRTHGMEIDMPAAFANLFKSAWDWDYQTEPQPGLGGGSDHWPRMRGTGGCSAMNAMIYIRGNPDDYDGWERDFGAEGWGWADALPYFVRSETNTGLAGPEHGTHGPLHVEDRRYTHELTAAAVAAGVAAGLPERRDFNAGEQHGAGLYQVTCRNGRRWSADAAYLAPALERPNVELITNALVTRIVIDGGCAVGVRYLKDGAEQAVFAGAEVILSGGAINSPQVLMLSGLGPADHLREHGIEALVDLPVGQNLHDHPVTPVLWETRGTTDLAADHVTPARLAQWALTGRGPLASNVGEGGAFFSTRGDDAHPDIQLHIAPAGFHHNGFGEPGTRKFTIAPTLVEVASRGALRLRGPDPRWRPSLDPQYFAAPEDRAAMAAGIRRSIEIAHEAPLARFLSRPYDRPGDALDDAEMTRLIEGYAQTLYHPVGTCAMGAGPESVVDPQLRVRGVDGLRVVDASVFPRVTRGNTNAPTIMLAERAADLLRGRTPERATAPAATQKETAR</sequence>
<keyword evidence="8" id="KW-1185">Reference proteome</keyword>
<dbReference type="Pfam" id="PF05199">
    <property type="entry name" value="GMC_oxred_C"/>
    <property type="match status" value="1"/>
</dbReference>
<dbReference type="PANTHER" id="PTHR11552">
    <property type="entry name" value="GLUCOSE-METHANOL-CHOLINE GMC OXIDOREDUCTASE"/>
    <property type="match status" value="1"/>
</dbReference>
<dbReference type="AlphaFoldDB" id="A0A6N9H948"/>
<dbReference type="InterPro" id="IPR000172">
    <property type="entry name" value="GMC_OxRdtase_N"/>
</dbReference>
<dbReference type="InterPro" id="IPR036188">
    <property type="entry name" value="FAD/NAD-bd_sf"/>
</dbReference>
<dbReference type="PROSITE" id="PS00624">
    <property type="entry name" value="GMC_OXRED_2"/>
    <property type="match status" value="1"/>
</dbReference>
<evidence type="ECO:0000256" key="5">
    <source>
        <dbReference type="PIRSR" id="PIRSR000137-2"/>
    </source>
</evidence>
<proteinExistence type="inferred from homology"/>
<dbReference type="InterPro" id="IPR012132">
    <property type="entry name" value="GMC_OxRdtase"/>
</dbReference>
<name>A0A6N9H948_9MICO</name>
<evidence type="ECO:0000256" key="1">
    <source>
        <dbReference type="ARBA" id="ARBA00001974"/>
    </source>
</evidence>
<evidence type="ECO:0000313" key="8">
    <source>
        <dbReference type="Proteomes" id="UP000469215"/>
    </source>
</evidence>
<comment type="similarity">
    <text evidence="2">Belongs to the GMC oxidoreductase family.</text>
</comment>
<feature type="domain" description="Glucose-methanol-choline oxidoreductase N-terminal" evidence="6">
    <location>
        <begin position="256"/>
        <end position="270"/>
    </location>
</feature>
<feature type="binding site" evidence="5">
    <location>
        <position position="221"/>
    </location>
    <ligand>
        <name>FAD</name>
        <dbReference type="ChEBI" id="CHEBI:57692"/>
    </ligand>
</feature>
<dbReference type="Proteomes" id="UP000469215">
    <property type="component" value="Unassembled WGS sequence"/>
</dbReference>
<dbReference type="Pfam" id="PF00732">
    <property type="entry name" value="GMC_oxred_N"/>
    <property type="match status" value="1"/>
</dbReference>